<feature type="transmembrane region" description="Helical" evidence="8">
    <location>
        <begin position="86"/>
        <end position="112"/>
    </location>
</feature>
<evidence type="ECO:0000313" key="9">
    <source>
        <dbReference type="EMBL" id="AGK59147.1"/>
    </source>
</evidence>
<dbReference type="STRING" id="670307.HYPDE_37378"/>
<dbReference type="Proteomes" id="UP000005952">
    <property type="component" value="Chromosome"/>
</dbReference>
<feature type="transmembrane region" description="Helical" evidence="8">
    <location>
        <begin position="441"/>
        <end position="463"/>
    </location>
</feature>
<keyword evidence="4 8" id="KW-0812">Transmembrane</keyword>
<keyword evidence="6 8" id="KW-0472">Membrane</keyword>
<evidence type="ECO:0000256" key="8">
    <source>
        <dbReference type="SAM" id="Phobius"/>
    </source>
</evidence>
<feature type="transmembrane region" description="Helical" evidence="8">
    <location>
        <begin position="163"/>
        <end position="184"/>
    </location>
</feature>
<dbReference type="InterPro" id="IPR048279">
    <property type="entry name" value="MdtK-like"/>
</dbReference>
<feature type="transmembrane region" description="Helical" evidence="8">
    <location>
        <begin position="378"/>
        <end position="403"/>
    </location>
</feature>
<reference evidence="9 10" key="1">
    <citation type="journal article" date="2013" name="Genome Announc.">
        <title>Genome sequences for three denitrifying bacterial strains isolated from a uranium- and nitrate-contaminated subsurface environment.</title>
        <authorList>
            <person name="Venkatramanan R."/>
            <person name="Prakash O."/>
            <person name="Woyke T."/>
            <person name="Chain P."/>
            <person name="Goodwin L.A."/>
            <person name="Watson D."/>
            <person name="Brooks S."/>
            <person name="Kostka J.E."/>
            <person name="Green S.J."/>
        </authorList>
    </citation>
    <scope>NUCLEOTIDE SEQUENCE [LARGE SCALE GENOMIC DNA]</scope>
    <source>
        <strain evidence="9 10">1NES1</strain>
    </source>
</reference>
<feature type="transmembrane region" description="Helical" evidence="8">
    <location>
        <begin position="196"/>
        <end position="215"/>
    </location>
</feature>
<dbReference type="Pfam" id="PF01554">
    <property type="entry name" value="MatE"/>
    <property type="match status" value="2"/>
</dbReference>
<evidence type="ECO:0000256" key="6">
    <source>
        <dbReference type="ARBA" id="ARBA00023136"/>
    </source>
</evidence>
<dbReference type="PANTHER" id="PTHR43549">
    <property type="entry name" value="MULTIDRUG RESISTANCE PROTEIN YPNP-RELATED"/>
    <property type="match status" value="1"/>
</dbReference>
<organism evidence="9 10">
    <name type="scientific">Hyphomicrobium denitrificans 1NES1</name>
    <dbReference type="NCBI Taxonomy" id="670307"/>
    <lineage>
        <taxon>Bacteria</taxon>
        <taxon>Pseudomonadati</taxon>
        <taxon>Pseudomonadota</taxon>
        <taxon>Alphaproteobacteria</taxon>
        <taxon>Hyphomicrobiales</taxon>
        <taxon>Hyphomicrobiaceae</taxon>
        <taxon>Hyphomicrobium</taxon>
    </lineage>
</organism>
<dbReference type="HOGENOM" id="CLU_012893_0_1_5"/>
<evidence type="ECO:0000256" key="7">
    <source>
        <dbReference type="SAM" id="MobiDB-lite"/>
    </source>
</evidence>
<dbReference type="AlphaFoldDB" id="N0BA58"/>
<sequence length="482" mass="50383">MQKAGPNLAVQGGKKGTMNNIETTRRPSAQAPRFVTGSLLRHILTMTGAGALGLMAIFVGDLANIYFLSRLNDEAIVAAVGYASSILFFATSVGIGLSIAATSLVAPALGAGRRMRARRLATNAHLLALIASVLIAVVLWFAIEPLLELIGASGRTLDLAAVYLRILVPTLPVLALAITSSAVLRSAGDARRAMFVTLFGAIVNTILDLILIVHFGFGIEGAAVSSLIARLVMMGIGFYGVMIVHDLLSRPKSATLMQDAPAFLQIAAPAVLTNIAPAIGNGYVTYAIAAYGDAAVAAWAILARLTPVAFGAIYALSGAVGPIIGQNFGARSPQRMRDVFTFSLLTMAAFTGIAWFGLGVLANEIAAVFNAGGEARELIVFFCRWLSPLFVFMGALFVANAAFNTLGRPHFSTMLNWGRATLGTVPFVLLGGRFFGAPGVLAGNMVGGVAFGIVAIFSAYKLIDAIGETFKPPENPVGHEVV</sequence>
<dbReference type="NCBIfam" id="TIGR00797">
    <property type="entry name" value="matE"/>
    <property type="match status" value="1"/>
</dbReference>
<keyword evidence="5 8" id="KW-1133">Transmembrane helix</keyword>
<dbReference type="PIRSF" id="PIRSF006603">
    <property type="entry name" value="DinF"/>
    <property type="match status" value="1"/>
</dbReference>
<keyword evidence="10" id="KW-1185">Reference proteome</keyword>
<name>N0BA58_9HYPH</name>
<dbReference type="EMBL" id="CP005587">
    <property type="protein sequence ID" value="AGK59147.1"/>
    <property type="molecule type" value="Genomic_DNA"/>
</dbReference>
<dbReference type="eggNOG" id="COG0534">
    <property type="taxonomic scope" value="Bacteria"/>
</dbReference>
<dbReference type="KEGG" id="hdt:HYPDE_37378"/>
<accession>N0BA58</accession>
<evidence type="ECO:0000256" key="5">
    <source>
        <dbReference type="ARBA" id="ARBA00022989"/>
    </source>
</evidence>
<evidence type="ECO:0000256" key="2">
    <source>
        <dbReference type="ARBA" id="ARBA00022448"/>
    </source>
</evidence>
<protein>
    <submittedName>
        <fullName evidence="9">MATE efflux family protein</fullName>
    </submittedName>
</protein>
<dbReference type="InterPro" id="IPR002528">
    <property type="entry name" value="MATE_fam"/>
</dbReference>
<feature type="transmembrane region" description="Helical" evidence="8">
    <location>
        <begin position="124"/>
        <end position="143"/>
    </location>
</feature>
<dbReference type="GO" id="GO:0042910">
    <property type="term" value="F:xenobiotic transmembrane transporter activity"/>
    <property type="evidence" value="ECO:0007669"/>
    <property type="project" value="InterPro"/>
</dbReference>
<keyword evidence="3" id="KW-1003">Cell membrane</keyword>
<feature type="region of interest" description="Disordered" evidence="7">
    <location>
        <begin position="1"/>
        <end position="29"/>
    </location>
</feature>
<feature type="transmembrane region" description="Helical" evidence="8">
    <location>
        <begin position="415"/>
        <end position="435"/>
    </location>
</feature>
<feature type="transmembrane region" description="Helical" evidence="8">
    <location>
        <begin position="340"/>
        <end position="358"/>
    </location>
</feature>
<evidence type="ECO:0000256" key="3">
    <source>
        <dbReference type="ARBA" id="ARBA00022475"/>
    </source>
</evidence>
<evidence type="ECO:0000313" key="10">
    <source>
        <dbReference type="Proteomes" id="UP000005952"/>
    </source>
</evidence>
<dbReference type="InterPro" id="IPR052031">
    <property type="entry name" value="Membrane_Transporter-Flippase"/>
</dbReference>
<dbReference type="GO" id="GO:0015297">
    <property type="term" value="F:antiporter activity"/>
    <property type="evidence" value="ECO:0007669"/>
    <property type="project" value="InterPro"/>
</dbReference>
<proteinExistence type="predicted"/>
<feature type="transmembrane region" description="Helical" evidence="8">
    <location>
        <begin position="227"/>
        <end position="248"/>
    </location>
</feature>
<dbReference type="PANTHER" id="PTHR43549:SF3">
    <property type="entry name" value="MULTIDRUG RESISTANCE PROTEIN YPNP-RELATED"/>
    <property type="match status" value="1"/>
</dbReference>
<comment type="subcellular location">
    <subcellularLocation>
        <location evidence="1">Cell inner membrane</location>
        <topology evidence="1">Multi-pass membrane protein</topology>
    </subcellularLocation>
</comment>
<evidence type="ECO:0000256" key="1">
    <source>
        <dbReference type="ARBA" id="ARBA00004429"/>
    </source>
</evidence>
<feature type="transmembrane region" description="Helical" evidence="8">
    <location>
        <begin position="43"/>
        <end position="66"/>
    </location>
</feature>
<dbReference type="GO" id="GO:0005886">
    <property type="term" value="C:plasma membrane"/>
    <property type="evidence" value="ECO:0007669"/>
    <property type="project" value="UniProtKB-SubCell"/>
</dbReference>
<evidence type="ECO:0000256" key="4">
    <source>
        <dbReference type="ARBA" id="ARBA00022692"/>
    </source>
</evidence>
<gene>
    <name evidence="9" type="ORF">HYPDE_37378</name>
</gene>
<keyword evidence="2" id="KW-0813">Transport</keyword>